<sequence length="389" mass="40738">MKQSQLLIVGGVLLSSATGMAAAQSNVSMYGIVDVGITHIDNLPGGSKTYMRSGSKDGNRLGFQGSEDLGGGTKAIFKLEAGFNADDGTAGQAGSIFNRAAFVGLSDKTRGTLTLGRQYSSYFDAVNPLGPVPPVTGAAGDHPGDIDGFDITIRSNNAVKYTSPTWAGFTASAMVAAGEQAGHAGSGGAHSASIRYEGGGWRHALAYQVLKNGPVQTNWDPNASTSFSKSAVNAGYLSASEVQYVAAATRYEQSNWSLGGSFSNVQYRANSASLFRDTATFNTGALLATWQTSSPWLLGAGFTYTRANRANGISDNANYRQFALQQAYWLSKRTSIYILESTQRARGKTLGTNGVSVIDANATIGVSQSGLVASDRSQMLLGIGLRHAF</sequence>
<evidence type="ECO:0000256" key="7">
    <source>
        <dbReference type="ARBA" id="ARBA00023065"/>
    </source>
</evidence>
<evidence type="ECO:0000256" key="5">
    <source>
        <dbReference type="ARBA" id="ARBA00022692"/>
    </source>
</evidence>
<dbReference type="PANTHER" id="PTHR34501">
    <property type="entry name" value="PROTEIN YDDL-RELATED"/>
    <property type="match status" value="1"/>
</dbReference>
<name>A0A6L8MLY9_9BURK</name>
<dbReference type="GO" id="GO:0015288">
    <property type="term" value="F:porin activity"/>
    <property type="evidence" value="ECO:0007669"/>
    <property type="project" value="UniProtKB-KW"/>
</dbReference>
<keyword evidence="9" id="KW-0472">Membrane</keyword>
<dbReference type="PRINTS" id="PR00184">
    <property type="entry name" value="NEISSPPORIN"/>
</dbReference>
<dbReference type="AlphaFoldDB" id="A0A6L8MLY9"/>
<keyword evidence="4" id="KW-1134">Transmembrane beta strand</keyword>
<evidence type="ECO:0000259" key="12">
    <source>
        <dbReference type="Pfam" id="PF13609"/>
    </source>
</evidence>
<dbReference type="Proteomes" id="UP000474565">
    <property type="component" value="Unassembled WGS sequence"/>
</dbReference>
<evidence type="ECO:0000313" key="13">
    <source>
        <dbReference type="EMBL" id="MYM83251.1"/>
    </source>
</evidence>
<evidence type="ECO:0000256" key="4">
    <source>
        <dbReference type="ARBA" id="ARBA00022452"/>
    </source>
</evidence>
<accession>A0A6L8MLY9</accession>
<keyword evidence="3" id="KW-0813">Transport</keyword>
<dbReference type="InterPro" id="IPR002299">
    <property type="entry name" value="Porin_Neis"/>
</dbReference>
<dbReference type="InterPro" id="IPR023614">
    <property type="entry name" value="Porin_dom_sf"/>
</dbReference>
<dbReference type="Gene3D" id="2.40.160.10">
    <property type="entry name" value="Porin"/>
    <property type="match status" value="1"/>
</dbReference>
<dbReference type="InterPro" id="IPR033900">
    <property type="entry name" value="Gram_neg_porin_domain"/>
</dbReference>
<comment type="subunit">
    <text evidence="2">Homotrimer.</text>
</comment>
<dbReference type="GO" id="GO:0046930">
    <property type="term" value="C:pore complex"/>
    <property type="evidence" value="ECO:0007669"/>
    <property type="project" value="UniProtKB-KW"/>
</dbReference>
<dbReference type="InterPro" id="IPR001702">
    <property type="entry name" value="Porin_Gram-ve"/>
</dbReference>
<proteinExistence type="predicted"/>
<keyword evidence="10" id="KW-0998">Cell outer membrane</keyword>
<dbReference type="GO" id="GO:0009279">
    <property type="term" value="C:cell outer membrane"/>
    <property type="evidence" value="ECO:0007669"/>
    <property type="project" value="UniProtKB-SubCell"/>
</dbReference>
<evidence type="ECO:0000256" key="10">
    <source>
        <dbReference type="ARBA" id="ARBA00023237"/>
    </source>
</evidence>
<keyword evidence="6 11" id="KW-0732">Signal</keyword>
<protein>
    <submittedName>
        <fullName evidence="13">Porin</fullName>
    </submittedName>
</protein>
<feature type="chain" id="PRO_5026978086" evidence="11">
    <location>
        <begin position="22"/>
        <end position="389"/>
    </location>
</feature>
<dbReference type="InterPro" id="IPR050298">
    <property type="entry name" value="Gram-neg_bact_OMP"/>
</dbReference>
<keyword evidence="8" id="KW-0626">Porin</keyword>
<evidence type="ECO:0000256" key="2">
    <source>
        <dbReference type="ARBA" id="ARBA00011233"/>
    </source>
</evidence>
<evidence type="ECO:0000256" key="1">
    <source>
        <dbReference type="ARBA" id="ARBA00004571"/>
    </source>
</evidence>
<dbReference type="RefSeq" id="WP_161020051.1">
    <property type="nucleotide sequence ID" value="NZ_WWCP01000017.1"/>
</dbReference>
<dbReference type="CDD" id="cd00342">
    <property type="entry name" value="gram_neg_porins"/>
    <property type="match status" value="1"/>
</dbReference>
<feature type="domain" description="Porin" evidence="12">
    <location>
        <begin position="14"/>
        <end position="338"/>
    </location>
</feature>
<organism evidence="13 14">
    <name type="scientific">Duganella lactea</name>
    <dbReference type="NCBI Taxonomy" id="2692173"/>
    <lineage>
        <taxon>Bacteria</taxon>
        <taxon>Pseudomonadati</taxon>
        <taxon>Pseudomonadota</taxon>
        <taxon>Betaproteobacteria</taxon>
        <taxon>Burkholderiales</taxon>
        <taxon>Oxalobacteraceae</taxon>
        <taxon>Telluria group</taxon>
        <taxon>Duganella</taxon>
    </lineage>
</organism>
<reference evidence="13 14" key="1">
    <citation type="submission" date="2019-12" db="EMBL/GenBank/DDBJ databases">
        <title>Novel species isolated from a subtropical stream in China.</title>
        <authorList>
            <person name="Lu H."/>
        </authorList>
    </citation>
    <scope>NUCLEOTIDE SEQUENCE [LARGE SCALE GENOMIC DNA]</scope>
    <source>
        <strain evidence="13 14">FT50W</strain>
    </source>
</reference>
<evidence type="ECO:0000313" key="14">
    <source>
        <dbReference type="Proteomes" id="UP000474565"/>
    </source>
</evidence>
<comment type="caution">
    <text evidence="13">The sequence shown here is derived from an EMBL/GenBank/DDBJ whole genome shotgun (WGS) entry which is preliminary data.</text>
</comment>
<dbReference type="Pfam" id="PF13609">
    <property type="entry name" value="Porin_4"/>
    <property type="match status" value="1"/>
</dbReference>
<evidence type="ECO:0000256" key="3">
    <source>
        <dbReference type="ARBA" id="ARBA00022448"/>
    </source>
</evidence>
<gene>
    <name evidence="13" type="ORF">GTP44_14955</name>
</gene>
<evidence type="ECO:0000256" key="11">
    <source>
        <dbReference type="SAM" id="SignalP"/>
    </source>
</evidence>
<feature type="signal peptide" evidence="11">
    <location>
        <begin position="1"/>
        <end position="21"/>
    </location>
</feature>
<evidence type="ECO:0000256" key="8">
    <source>
        <dbReference type="ARBA" id="ARBA00023114"/>
    </source>
</evidence>
<dbReference type="SUPFAM" id="SSF56935">
    <property type="entry name" value="Porins"/>
    <property type="match status" value="1"/>
</dbReference>
<comment type="subcellular location">
    <subcellularLocation>
        <location evidence="1">Cell outer membrane</location>
        <topology evidence="1">Multi-pass membrane protein</topology>
    </subcellularLocation>
</comment>
<evidence type="ECO:0000256" key="9">
    <source>
        <dbReference type="ARBA" id="ARBA00023136"/>
    </source>
</evidence>
<evidence type="ECO:0000256" key="6">
    <source>
        <dbReference type="ARBA" id="ARBA00022729"/>
    </source>
</evidence>
<dbReference type="EMBL" id="WWCP01000017">
    <property type="protein sequence ID" value="MYM83251.1"/>
    <property type="molecule type" value="Genomic_DNA"/>
</dbReference>
<dbReference type="GO" id="GO:0034220">
    <property type="term" value="P:monoatomic ion transmembrane transport"/>
    <property type="evidence" value="ECO:0007669"/>
    <property type="project" value="InterPro"/>
</dbReference>
<keyword evidence="5" id="KW-0812">Transmembrane</keyword>
<dbReference type="PRINTS" id="PR00182">
    <property type="entry name" value="ECOLNEIPORIN"/>
</dbReference>
<dbReference type="PANTHER" id="PTHR34501:SF9">
    <property type="entry name" value="MAJOR OUTER MEMBRANE PROTEIN P.IA"/>
    <property type="match status" value="1"/>
</dbReference>
<keyword evidence="7" id="KW-0406">Ion transport</keyword>